<gene>
    <name evidence="1" type="ORF">Dpoa569_0001256</name>
</gene>
<evidence type="ECO:0000313" key="1">
    <source>
        <dbReference type="EMBL" id="QDX29489.1"/>
    </source>
</evidence>
<protein>
    <submittedName>
        <fullName evidence="1">MafI family immunity protein</fullName>
    </submittedName>
</protein>
<dbReference type="Proteomes" id="UP000320591">
    <property type="component" value="Chromosome"/>
</dbReference>
<evidence type="ECO:0000313" key="2">
    <source>
        <dbReference type="Proteomes" id="UP000320591"/>
    </source>
</evidence>
<dbReference type="EMBL" id="CP042220">
    <property type="protein sequence ID" value="QDX29489.1"/>
    <property type="molecule type" value="Genomic_DNA"/>
</dbReference>
<dbReference type="RefSeq" id="WP_042871598.1">
    <property type="nucleotide sequence ID" value="NZ_CM001975.1"/>
</dbReference>
<organism evidence="1 2">
    <name type="scientific">Dickeya poaceiphila</name>
    <dbReference type="NCBI Taxonomy" id="568768"/>
    <lineage>
        <taxon>Bacteria</taxon>
        <taxon>Pseudomonadati</taxon>
        <taxon>Pseudomonadota</taxon>
        <taxon>Gammaproteobacteria</taxon>
        <taxon>Enterobacterales</taxon>
        <taxon>Pectobacteriaceae</taxon>
        <taxon>Dickeya</taxon>
    </lineage>
</organism>
<name>A0A5B8HJX1_9GAMM</name>
<dbReference type="NCBIfam" id="NF033691">
    <property type="entry name" value="immunity_MafI"/>
    <property type="match status" value="1"/>
</dbReference>
<proteinExistence type="predicted"/>
<dbReference type="AlphaFoldDB" id="A0A5B8HJX1"/>
<dbReference type="InterPro" id="IPR047880">
    <property type="entry name" value="MafI-like"/>
</dbReference>
<reference evidence="1 2" key="1">
    <citation type="journal article" date="2019" name="Environ. Microbiol.">
        <title>The phytopathogenic nature of Dickeya aquatica 174/2 and the dynamic early evolution of Dickeya pathogenicity.</title>
        <authorList>
            <person name="Duprey A."/>
            <person name="Taib N."/>
            <person name="Leonard S."/>
            <person name="Garin T."/>
            <person name="Flandrois J.P."/>
            <person name="Nasser W."/>
            <person name="Brochier-Armanet C."/>
            <person name="Reverchon S."/>
        </authorList>
    </citation>
    <scope>NUCLEOTIDE SEQUENCE [LARGE SCALE GENOMIC DNA]</scope>
    <source>
        <strain evidence="1 2">NCPPB 569</strain>
    </source>
</reference>
<dbReference type="KEGG" id="dic:Dpoa569_0001256"/>
<accession>A0A5B8HJX1</accession>
<dbReference type="OrthoDB" id="6466334at2"/>
<sequence length="84" mass="9677">MFANRIRNFGKAFEGRLEPFLLEGALDYINFNEEPLAFEILCEHICEYEVQLSQTEYDEAIALAKHMGLDVLDEPYKHLAGLIV</sequence>
<keyword evidence="2" id="KW-1185">Reference proteome</keyword>